<sequence length="146" mass="17052">MYQTLAPRSDWQSFLQVLEKLDNGEVGTSNEQILLSFKQFAATIATNCDCVAQVYFGAIAPICKQRPELESELIKKALLPLIYLELTNLEDVLKWVSWYSQQTKPYFGRTSNEGIFWLRYDLPLKWELIQELINEILEEEKEDNLE</sequence>
<name>A0A9X5I7I2_9CYAN</name>
<protein>
    <submittedName>
        <fullName evidence="1">Uncharacterized protein</fullName>
    </submittedName>
</protein>
<evidence type="ECO:0000313" key="1">
    <source>
        <dbReference type="EMBL" id="NHC37709.1"/>
    </source>
</evidence>
<proteinExistence type="predicted"/>
<evidence type="ECO:0000313" key="2">
    <source>
        <dbReference type="Proteomes" id="UP000031532"/>
    </source>
</evidence>
<dbReference type="AlphaFoldDB" id="A0A9X5I7I2"/>
<organism evidence="1 2">
    <name type="scientific">Scytonema millei VB511283</name>
    <dbReference type="NCBI Taxonomy" id="1245923"/>
    <lineage>
        <taxon>Bacteria</taxon>
        <taxon>Bacillati</taxon>
        <taxon>Cyanobacteriota</taxon>
        <taxon>Cyanophyceae</taxon>
        <taxon>Nostocales</taxon>
        <taxon>Scytonemataceae</taxon>
        <taxon>Scytonema</taxon>
    </lineage>
</organism>
<dbReference type="EMBL" id="JTJC03000010">
    <property type="protein sequence ID" value="NHC37709.1"/>
    <property type="molecule type" value="Genomic_DNA"/>
</dbReference>
<comment type="caution">
    <text evidence="1">The sequence shown here is derived from an EMBL/GenBank/DDBJ whole genome shotgun (WGS) entry which is preliminary data.</text>
</comment>
<dbReference type="RefSeq" id="WP_039713035.1">
    <property type="nucleotide sequence ID" value="NZ_JTJC03000010.1"/>
</dbReference>
<accession>A0A9X5I7I2</accession>
<reference evidence="1 2" key="1">
    <citation type="journal article" date="2015" name="Genome Announc.">
        <title>Draft Genome Sequence of the Terrestrial Cyanobacterium Scytonema millei VB511283, Isolated from Eastern India.</title>
        <authorList>
            <person name="Sen D."/>
            <person name="Chandrababunaidu M.M."/>
            <person name="Singh D."/>
            <person name="Sanghi N."/>
            <person name="Ghorai A."/>
            <person name="Mishra G.P."/>
            <person name="Madduluri M."/>
            <person name="Adhikary S.P."/>
            <person name="Tripathy S."/>
        </authorList>
    </citation>
    <scope>NUCLEOTIDE SEQUENCE [LARGE SCALE GENOMIC DNA]</scope>
    <source>
        <strain evidence="1 2">VB511283</strain>
    </source>
</reference>
<dbReference type="Proteomes" id="UP000031532">
    <property type="component" value="Unassembled WGS sequence"/>
</dbReference>
<keyword evidence="2" id="KW-1185">Reference proteome</keyword>
<gene>
    <name evidence="1" type="ORF">QH73_0024240</name>
</gene>